<dbReference type="OrthoDB" id="4096at2759"/>
<keyword evidence="3" id="KW-0698">rRNA processing</keyword>
<dbReference type="InterPro" id="IPR001680">
    <property type="entry name" value="WD40_rpt"/>
</dbReference>
<proteinExistence type="predicted"/>
<evidence type="ECO:0000313" key="11">
    <source>
        <dbReference type="Proteomes" id="UP000191024"/>
    </source>
</evidence>
<evidence type="ECO:0000256" key="2">
    <source>
        <dbReference type="ARBA" id="ARBA00022517"/>
    </source>
</evidence>
<accession>A0A1G4KFH0</accession>
<dbReference type="GO" id="GO:0003723">
    <property type="term" value="F:RNA binding"/>
    <property type="evidence" value="ECO:0007669"/>
    <property type="project" value="InterPro"/>
</dbReference>
<name>A0A1G4KFH0_9SACH</name>
<keyword evidence="6" id="KW-0804">Transcription</keyword>
<gene>
    <name evidence="10" type="ORF">LAMI_0H06502G</name>
</gene>
<feature type="domain" description="WD repeat-containing protein 75 second beta-propeller" evidence="9">
    <location>
        <begin position="468"/>
        <end position="660"/>
    </location>
</feature>
<dbReference type="PANTHER" id="PTHR44215:SF1">
    <property type="entry name" value="WD REPEAT-CONTAINING PROTEIN 75"/>
    <property type="match status" value="1"/>
</dbReference>
<evidence type="ECO:0000256" key="4">
    <source>
        <dbReference type="ARBA" id="ARBA00022574"/>
    </source>
</evidence>
<dbReference type="GO" id="GO:0006364">
    <property type="term" value="P:rRNA processing"/>
    <property type="evidence" value="ECO:0007669"/>
    <property type="project" value="UniProtKB-KW"/>
</dbReference>
<dbReference type="InterPro" id="IPR053826">
    <property type="entry name" value="WDR75"/>
</dbReference>
<sequence length="853" mass="95623">MTVISPALGETYNLAVVSGGRPVLPRICNRSCSNKTVTCLTHDGANVIIPFNNQIKIMSIDTRNCVKTIKFGNNETLREVLISNEQAIVHITLGDAFRREETEVECITIFTSDGNAVVLNYRGKLIESPKIVKLGKLEAVEQVVKIFEKDGRLRVLTCTEERTLSYKYKLYAYEKDVLNLLHEFSAILLSAWSSNDEFLSLIRKNDESKRVVVVRSIFDDSLEKEIPLPTSSAATSSQSQFATVMAVDNQGARVAVGHASGVICVIEIADQTSRQLKWHIDSVLSLGFTQDGSYLLSGGWEKVLSLWQLSTNLQQFLPRLNGVIVDCVILGDKYYVLGLRLNNESSSDYQIILLNSTDLNSRVAVNGPLGVFNSMVKGVVQPVSLLTTKSSISTSSIAKSKKKRSRKLSKSKRQDFTAELEIHPVTKHLFLPHVSAVQTFDFYKNEQVSYQYLASGINNTMGKVRFELNLRDPEISKVKFTKNGKWMITHEIEYPSDGLLSSDDKSHTLKFWCQGENSKWVLNTKVLNPHPTITNILVAPSSIDYSEGCLTSDNNGGLKYWSFNKDLGSWSLTKVMVPNVNNFSNSVSLAWSLDGSLIFQAFDDRVTVIDFEEFQKFEEESREFLNEFIMDSAVQNMVLVNDINLVIATQTTLCCMDLLTGLTKNSFDLYPYLNGTYKNGHFGRLMALDERSGRIAVAVNQQHAKGDEVCYSAEVFVFDGDLSKQVGSFHHDDYIAGLRWNHGSDFIFFDIQGRLGVVSTITSAEILSEKASDSIFDSLAHNEFEIQLQNLKSDRQRKLAERTSDGNSDIQFEILQGNQKTKVINMNSFTSLFESIDNVQLDTFFDAVMRVVN</sequence>
<keyword evidence="4 8" id="KW-0853">WD repeat</keyword>
<reference evidence="11" key="1">
    <citation type="submission" date="2016-03" db="EMBL/GenBank/DDBJ databases">
        <authorList>
            <person name="Devillers H."/>
        </authorList>
    </citation>
    <scope>NUCLEOTIDE SEQUENCE [LARGE SCALE GENOMIC DNA]</scope>
</reference>
<dbReference type="Gene3D" id="2.130.10.10">
    <property type="entry name" value="YVTN repeat-like/Quinoprotein amine dehydrogenase"/>
    <property type="match status" value="1"/>
</dbReference>
<keyword evidence="2" id="KW-0690">Ribosome biogenesis</keyword>
<evidence type="ECO:0000256" key="8">
    <source>
        <dbReference type="PROSITE-ProRule" id="PRU00221"/>
    </source>
</evidence>
<evidence type="ECO:0000313" key="10">
    <source>
        <dbReference type="EMBL" id="SCV03232.1"/>
    </source>
</evidence>
<keyword evidence="7" id="KW-0539">Nucleus</keyword>
<dbReference type="PROSITE" id="PS50294">
    <property type="entry name" value="WD_REPEATS_REGION"/>
    <property type="match status" value="1"/>
</dbReference>
<dbReference type="SUPFAM" id="SSF50978">
    <property type="entry name" value="WD40 repeat-like"/>
    <property type="match status" value="3"/>
</dbReference>
<comment type="subcellular location">
    <subcellularLocation>
        <location evidence="1">Nucleus</location>
        <location evidence="1">Nucleolus</location>
    </subcellularLocation>
</comment>
<keyword evidence="5" id="KW-0677">Repeat</keyword>
<evidence type="ECO:0000256" key="5">
    <source>
        <dbReference type="ARBA" id="ARBA00022737"/>
    </source>
</evidence>
<dbReference type="GO" id="GO:0032040">
    <property type="term" value="C:small-subunit processome"/>
    <property type="evidence" value="ECO:0007669"/>
    <property type="project" value="InterPro"/>
</dbReference>
<dbReference type="Pfam" id="PF23769">
    <property type="entry name" value="Beta-prop_WDR75_2nd"/>
    <property type="match status" value="1"/>
</dbReference>
<dbReference type="InterPro" id="IPR015943">
    <property type="entry name" value="WD40/YVTN_repeat-like_dom_sf"/>
</dbReference>
<dbReference type="Proteomes" id="UP000191024">
    <property type="component" value="Chromosome H"/>
</dbReference>
<dbReference type="InterPro" id="IPR057644">
    <property type="entry name" value="Beta-prop_WDR75_2nd"/>
</dbReference>
<evidence type="ECO:0000256" key="3">
    <source>
        <dbReference type="ARBA" id="ARBA00022552"/>
    </source>
</evidence>
<feature type="repeat" description="WD" evidence="8">
    <location>
        <begin position="276"/>
        <end position="311"/>
    </location>
</feature>
<evidence type="ECO:0000259" key="9">
    <source>
        <dbReference type="Pfam" id="PF23769"/>
    </source>
</evidence>
<organism evidence="10 11">
    <name type="scientific">Lachancea mirantina</name>
    <dbReference type="NCBI Taxonomy" id="1230905"/>
    <lineage>
        <taxon>Eukaryota</taxon>
        <taxon>Fungi</taxon>
        <taxon>Dikarya</taxon>
        <taxon>Ascomycota</taxon>
        <taxon>Saccharomycotina</taxon>
        <taxon>Saccharomycetes</taxon>
        <taxon>Saccharomycetales</taxon>
        <taxon>Saccharomycetaceae</taxon>
        <taxon>Lachancea</taxon>
    </lineage>
</organism>
<evidence type="ECO:0000256" key="7">
    <source>
        <dbReference type="ARBA" id="ARBA00023242"/>
    </source>
</evidence>
<dbReference type="PROSITE" id="PS50082">
    <property type="entry name" value="WD_REPEATS_2"/>
    <property type="match status" value="1"/>
</dbReference>
<evidence type="ECO:0000256" key="1">
    <source>
        <dbReference type="ARBA" id="ARBA00004604"/>
    </source>
</evidence>
<dbReference type="EMBL" id="LT598468">
    <property type="protein sequence ID" value="SCV03232.1"/>
    <property type="molecule type" value="Genomic_DNA"/>
</dbReference>
<dbReference type="SMART" id="SM00320">
    <property type="entry name" value="WD40"/>
    <property type="match status" value="2"/>
</dbReference>
<keyword evidence="11" id="KW-1185">Reference proteome</keyword>
<protein>
    <submittedName>
        <fullName evidence="10">LAMI_0H06502g1_1</fullName>
    </submittedName>
</protein>
<evidence type="ECO:0000256" key="6">
    <source>
        <dbReference type="ARBA" id="ARBA00023163"/>
    </source>
</evidence>
<dbReference type="PANTHER" id="PTHR44215">
    <property type="entry name" value="WD REPEAT-CONTAINING PROTEIN 75"/>
    <property type="match status" value="1"/>
</dbReference>
<dbReference type="InterPro" id="IPR036322">
    <property type="entry name" value="WD40_repeat_dom_sf"/>
</dbReference>
<dbReference type="STRING" id="1230905.A0A1G4KFH0"/>
<dbReference type="GO" id="GO:0045943">
    <property type="term" value="P:positive regulation of transcription by RNA polymerase I"/>
    <property type="evidence" value="ECO:0007669"/>
    <property type="project" value="InterPro"/>
</dbReference>
<dbReference type="AlphaFoldDB" id="A0A1G4KFH0"/>
<dbReference type="GO" id="GO:2000234">
    <property type="term" value="P:positive regulation of rRNA processing"/>
    <property type="evidence" value="ECO:0007669"/>
    <property type="project" value="TreeGrafter"/>
</dbReference>